<dbReference type="AlphaFoldDB" id="A6WA92"/>
<reference evidence="3" key="1">
    <citation type="journal article" date="2008" name="PLoS ONE">
        <title>Survival in nuclear waste, extreme resistance, and potential applications gleaned from the genome sequence of Kineococcus radiotolerans SRS30216.</title>
        <authorList>
            <person name="Bagwell C.E."/>
            <person name="Bhat S."/>
            <person name="Hawkins G.M."/>
            <person name="Smith B.W."/>
            <person name="Biswas T."/>
            <person name="Hoover T.R."/>
            <person name="Saunders E."/>
            <person name="Han C.S."/>
            <person name="Tsodikov O.V."/>
            <person name="Shimkets L.J."/>
        </authorList>
    </citation>
    <scope>NUCLEOTIDE SEQUENCE [LARGE SCALE GENOMIC DNA]</scope>
    <source>
        <strain evidence="3">ATCC BAA-149 / DSM 14245 / SRS30216</strain>
    </source>
</reference>
<sequence length="82" mass="9264">MQEWVEAAHIRWVLFVSAGPAGGLRLAHQGAARRTVSGDHHDPRSRGIRHDRGVAGRRRQRAQRGMTVKPTTYPSGWSSRRR</sequence>
<protein>
    <submittedName>
        <fullName evidence="2">Uncharacterized protein</fullName>
    </submittedName>
</protein>
<proteinExistence type="predicted"/>
<feature type="compositionally biased region" description="Polar residues" evidence="1">
    <location>
        <begin position="69"/>
        <end position="82"/>
    </location>
</feature>
<organism evidence="2 3">
    <name type="scientific">Kineococcus radiotolerans (strain ATCC BAA-149 / DSM 14245 / SRS30216)</name>
    <dbReference type="NCBI Taxonomy" id="266940"/>
    <lineage>
        <taxon>Bacteria</taxon>
        <taxon>Bacillati</taxon>
        <taxon>Actinomycetota</taxon>
        <taxon>Actinomycetes</taxon>
        <taxon>Kineosporiales</taxon>
        <taxon>Kineosporiaceae</taxon>
        <taxon>Kineococcus</taxon>
    </lineage>
</organism>
<dbReference type="HOGENOM" id="CLU_2553733_0_0_11"/>
<feature type="region of interest" description="Disordered" evidence="1">
    <location>
        <begin position="31"/>
        <end position="82"/>
    </location>
</feature>
<accession>A6WA92</accession>
<dbReference type="EMBL" id="CP000750">
    <property type="protein sequence ID" value="ABS03731.1"/>
    <property type="molecule type" value="Genomic_DNA"/>
</dbReference>
<evidence type="ECO:0000313" key="3">
    <source>
        <dbReference type="Proteomes" id="UP000001116"/>
    </source>
</evidence>
<feature type="compositionally biased region" description="Basic and acidic residues" evidence="1">
    <location>
        <begin position="36"/>
        <end position="54"/>
    </location>
</feature>
<dbReference type="KEGG" id="kra:Krad_2250"/>
<name>A6WA92_KINRD</name>
<evidence type="ECO:0000313" key="2">
    <source>
        <dbReference type="EMBL" id="ABS03731.1"/>
    </source>
</evidence>
<keyword evidence="3" id="KW-1185">Reference proteome</keyword>
<dbReference type="Proteomes" id="UP000001116">
    <property type="component" value="Chromosome"/>
</dbReference>
<evidence type="ECO:0000256" key="1">
    <source>
        <dbReference type="SAM" id="MobiDB-lite"/>
    </source>
</evidence>
<gene>
    <name evidence="2" type="ordered locus">Krad_2250</name>
</gene>